<name>A0A0V1MVZ1_9BILA</name>
<proteinExistence type="predicted"/>
<evidence type="ECO:0000256" key="1">
    <source>
        <dbReference type="SAM" id="MobiDB-lite"/>
    </source>
</evidence>
<dbReference type="AlphaFoldDB" id="A0A0V1MVZ1"/>
<sequence length="117" mass="13168">MAVDKQACLYVNKQKMKKRKQTAKPDQARPGQVWCADCYLWFGRLIRPLHKRSSVREVKARTTKIGDKTKFAATSRPSCHEFLLALLRVRICVPKTQSSGSRPTTGSRILASPVKPG</sequence>
<organism evidence="2 3">
    <name type="scientific">Trichinella papuae</name>
    <dbReference type="NCBI Taxonomy" id="268474"/>
    <lineage>
        <taxon>Eukaryota</taxon>
        <taxon>Metazoa</taxon>
        <taxon>Ecdysozoa</taxon>
        <taxon>Nematoda</taxon>
        <taxon>Enoplea</taxon>
        <taxon>Dorylaimia</taxon>
        <taxon>Trichinellida</taxon>
        <taxon>Trichinellidae</taxon>
        <taxon>Trichinella</taxon>
    </lineage>
</organism>
<dbReference type="Proteomes" id="UP000054843">
    <property type="component" value="Unassembled WGS sequence"/>
</dbReference>
<reference evidence="2 3" key="1">
    <citation type="submission" date="2015-01" db="EMBL/GenBank/DDBJ databases">
        <title>Evolution of Trichinella species and genotypes.</title>
        <authorList>
            <person name="Korhonen P.K."/>
            <person name="Edoardo P."/>
            <person name="Giuseppe L.R."/>
            <person name="Gasser R.B."/>
        </authorList>
    </citation>
    <scope>NUCLEOTIDE SEQUENCE [LARGE SCALE GENOMIC DNA]</scope>
    <source>
        <strain evidence="2">ISS1980</strain>
    </source>
</reference>
<feature type="region of interest" description="Disordered" evidence="1">
    <location>
        <begin position="96"/>
        <end position="117"/>
    </location>
</feature>
<dbReference type="STRING" id="268474.A0A0V1MVZ1"/>
<dbReference type="EMBL" id="JYDO01000036">
    <property type="protein sequence ID" value="KRZ75630.1"/>
    <property type="molecule type" value="Genomic_DNA"/>
</dbReference>
<gene>
    <name evidence="2" type="ORF">T10_11128</name>
</gene>
<protein>
    <submittedName>
        <fullName evidence="2">Uncharacterized protein</fullName>
    </submittedName>
</protein>
<evidence type="ECO:0000313" key="3">
    <source>
        <dbReference type="Proteomes" id="UP000054843"/>
    </source>
</evidence>
<accession>A0A0V1MVZ1</accession>
<comment type="caution">
    <text evidence="2">The sequence shown here is derived from an EMBL/GenBank/DDBJ whole genome shotgun (WGS) entry which is preliminary data.</text>
</comment>
<evidence type="ECO:0000313" key="2">
    <source>
        <dbReference type="EMBL" id="KRZ75630.1"/>
    </source>
</evidence>
<keyword evidence="3" id="KW-1185">Reference proteome</keyword>
<feature type="compositionally biased region" description="Polar residues" evidence="1">
    <location>
        <begin position="96"/>
        <end position="107"/>
    </location>
</feature>